<feature type="domain" description="RNA polymerase sigma factor 70 region 4 type 2" evidence="7">
    <location>
        <begin position="154"/>
        <end position="206"/>
    </location>
</feature>
<accession>A0A6J4NDF4</accession>
<dbReference type="InterPro" id="IPR013324">
    <property type="entry name" value="RNA_pol_sigma_r3/r4-like"/>
</dbReference>
<reference evidence="8" key="1">
    <citation type="submission" date="2020-02" db="EMBL/GenBank/DDBJ databases">
        <authorList>
            <person name="Meier V. D."/>
        </authorList>
    </citation>
    <scope>NUCLEOTIDE SEQUENCE</scope>
    <source>
        <strain evidence="8">AVDCRST_MAG64</strain>
    </source>
</reference>
<dbReference type="InterPro" id="IPR036388">
    <property type="entry name" value="WH-like_DNA-bd_sf"/>
</dbReference>
<evidence type="ECO:0000256" key="2">
    <source>
        <dbReference type="ARBA" id="ARBA00023015"/>
    </source>
</evidence>
<dbReference type="InterPro" id="IPR013249">
    <property type="entry name" value="RNA_pol_sigma70_r4_t2"/>
</dbReference>
<keyword evidence="4" id="KW-0804">Transcription</keyword>
<dbReference type="Gene3D" id="1.10.1740.10">
    <property type="match status" value="1"/>
</dbReference>
<dbReference type="InterPro" id="IPR014284">
    <property type="entry name" value="RNA_pol_sigma-70_dom"/>
</dbReference>
<comment type="similarity">
    <text evidence="1">Belongs to the sigma-70 factor family. ECF subfamily.</text>
</comment>
<keyword evidence="2" id="KW-0805">Transcription regulation</keyword>
<evidence type="ECO:0000259" key="7">
    <source>
        <dbReference type="Pfam" id="PF08281"/>
    </source>
</evidence>
<dbReference type="PANTHER" id="PTHR43133:SF46">
    <property type="entry name" value="RNA POLYMERASE SIGMA-70 FACTOR ECF SUBFAMILY"/>
    <property type="match status" value="1"/>
</dbReference>
<feature type="region of interest" description="Disordered" evidence="5">
    <location>
        <begin position="129"/>
        <end position="148"/>
    </location>
</feature>
<protein>
    <recommendedName>
        <fullName evidence="9">RNA polymerase ECF-type sigma factor</fullName>
    </recommendedName>
</protein>
<evidence type="ECO:0000256" key="5">
    <source>
        <dbReference type="SAM" id="MobiDB-lite"/>
    </source>
</evidence>
<dbReference type="EMBL" id="CADCUQ010000209">
    <property type="protein sequence ID" value="CAA9384758.1"/>
    <property type="molecule type" value="Genomic_DNA"/>
</dbReference>
<keyword evidence="3" id="KW-0731">Sigma factor</keyword>
<dbReference type="InterPro" id="IPR007627">
    <property type="entry name" value="RNA_pol_sigma70_r2"/>
</dbReference>
<dbReference type="AlphaFoldDB" id="A0A6J4NDF4"/>
<dbReference type="NCBIfam" id="TIGR02937">
    <property type="entry name" value="sigma70-ECF"/>
    <property type="match status" value="1"/>
</dbReference>
<dbReference type="CDD" id="cd06171">
    <property type="entry name" value="Sigma70_r4"/>
    <property type="match status" value="1"/>
</dbReference>
<dbReference type="GO" id="GO:0006352">
    <property type="term" value="P:DNA-templated transcription initiation"/>
    <property type="evidence" value="ECO:0007669"/>
    <property type="project" value="InterPro"/>
</dbReference>
<dbReference type="PANTHER" id="PTHR43133">
    <property type="entry name" value="RNA POLYMERASE ECF-TYPE SIGMA FACTO"/>
    <property type="match status" value="1"/>
</dbReference>
<feature type="domain" description="RNA polymerase sigma-70 region 2" evidence="6">
    <location>
        <begin position="64"/>
        <end position="130"/>
    </location>
</feature>
<gene>
    <name evidence="8" type="ORF">AVDCRST_MAG64-869</name>
</gene>
<name>A0A6J4NDF4_9BACT</name>
<dbReference type="GO" id="GO:0016987">
    <property type="term" value="F:sigma factor activity"/>
    <property type="evidence" value="ECO:0007669"/>
    <property type="project" value="UniProtKB-KW"/>
</dbReference>
<dbReference type="Pfam" id="PF04542">
    <property type="entry name" value="Sigma70_r2"/>
    <property type="match status" value="1"/>
</dbReference>
<dbReference type="InterPro" id="IPR039425">
    <property type="entry name" value="RNA_pol_sigma-70-like"/>
</dbReference>
<evidence type="ECO:0000256" key="3">
    <source>
        <dbReference type="ARBA" id="ARBA00023082"/>
    </source>
</evidence>
<dbReference type="InterPro" id="IPR013325">
    <property type="entry name" value="RNA_pol_sigma_r2"/>
</dbReference>
<dbReference type="GO" id="GO:0003677">
    <property type="term" value="F:DNA binding"/>
    <property type="evidence" value="ECO:0007669"/>
    <property type="project" value="InterPro"/>
</dbReference>
<sequence>MSAVAEENHPGLEEDGPLVQQYGQKDETSPPGDAGDAGEPGSRAADVDLLRRVARGDEAAFRALVDRHARYLTGIALTLSGNNPADADDLVQETFTAVLTSKYRGEAAARTWLVNILVRRAAMLRRGRRREHGAPLGGPEPVDASAAGGSDARMDVARMLERLPPDQRQVIVLRELQGLSYEEMAGVLRVPRGTVESRLHRARAALKELFRGYL</sequence>
<feature type="region of interest" description="Disordered" evidence="5">
    <location>
        <begin position="1"/>
        <end position="44"/>
    </location>
</feature>
<dbReference type="SUPFAM" id="SSF88659">
    <property type="entry name" value="Sigma3 and sigma4 domains of RNA polymerase sigma factors"/>
    <property type="match status" value="1"/>
</dbReference>
<evidence type="ECO:0008006" key="9">
    <source>
        <dbReference type="Google" id="ProtNLM"/>
    </source>
</evidence>
<dbReference type="Pfam" id="PF08281">
    <property type="entry name" value="Sigma70_r4_2"/>
    <property type="match status" value="1"/>
</dbReference>
<dbReference type="Gene3D" id="1.10.10.10">
    <property type="entry name" value="Winged helix-like DNA-binding domain superfamily/Winged helix DNA-binding domain"/>
    <property type="match status" value="1"/>
</dbReference>
<feature type="compositionally biased region" description="Low complexity" evidence="5">
    <location>
        <begin position="30"/>
        <end position="41"/>
    </location>
</feature>
<organism evidence="8">
    <name type="scientific">uncultured Phycisphaerae bacterium</name>
    <dbReference type="NCBI Taxonomy" id="904963"/>
    <lineage>
        <taxon>Bacteria</taxon>
        <taxon>Pseudomonadati</taxon>
        <taxon>Planctomycetota</taxon>
        <taxon>Phycisphaerae</taxon>
        <taxon>environmental samples</taxon>
    </lineage>
</organism>
<feature type="compositionally biased region" description="Basic and acidic residues" evidence="5">
    <location>
        <begin position="1"/>
        <end position="12"/>
    </location>
</feature>
<evidence type="ECO:0000256" key="4">
    <source>
        <dbReference type="ARBA" id="ARBA00023163"/>
    </source>
</evidence>
<proteinExistence type="inferred from homology"/>
<evidence type="ECO:0000313" key="8">
    <source>
        <dbReference type="EMBL" id="CAA9384758.1"/>
    </source>
</evidence>
<evidence type="ECO:0000256" key="1">
    <source>
        <dbReference type="ARBA" id="ARBA00010641"/>
    </source>
</evidence>
<dbReference type="SUPFAM" id="SSF88946">
    <property type="entry name" value="Sigma2 domain of RNA polymerase sigma factors"/>
    <property type="match status" value="1"/>
</dbReference>
<evidence type="ECO:0000259" key="6">
    <source>
        <dbReference type="Pfam" id="PF04542"/>
    </source>
</evidence>